<sequence>MHTQTHQGEGGDEDDYEDEYEYGNEGVYRSLHAARAPVHPYSIKNFHCTECAASFYRKTDLDRHIKIHTGDRPHECDICSKTFVQKINFVMHMKTHSGEKPHECQVCLKRFLTRSKLMLHSKRHEKKKGKEGC</sequence>
<evidence type="ECO:0000313" key="2">
    <source>
        <dbReference type="Proteomes" id="UP001064048"/>
    </source>
</evidence>
<keyword evidence="2" id="KW-1185">Reference proteome</keyword>
<evidence type="ECO:0000313" key="1">
    <source>
        <dbReference type="EMBL" id="KAI8426745.1"/>
    </source>
</evidence>
<name>A0ACC0JS36_CHOFU</name>
<comment type="caution">
    <text evidence="1">The sequence shown here is derived from an EMBL/GenBank/DDBJ whole genome shotgun (WGS) entry which is preliminary data.</text>
</comment>
<accession>A0ACC0JS36</accession>
<proteinExistence type="predicted"/>
<dbReference type="Proteomes" id="UP001064048">
    <property type="component" value="Chromosome 26"/>
</dbReference>
<protein>
    <submittedName>
        <fullName evidence="1">Uncharacterized protein</fullName>
    </submittedName>
</protein>
<gene>
    <name evidence="1" type="ORF">MSG28_014442</name>
</gene>
<reference evidence="1 2" key="1">
    <citation type="journal article" date="2022" name="Genome Biol. Evol.">
        <title>The Spruce Budworm Genome: Reconstructing the Evolutionary History of Antifreeze Proteins.</title>
        <authorList>
            <person name="Beliveau C."/>
            <person name="Gagne P."/>
            <person name="Picq S."/>
            <person name="Vernygora O."/>
            <person name="Keeling C.I."/>
            <person name="Pinkney K."/>
            <person name="Doucet D."/>
            <person name="Wen F."/>
            <person name="Johnston J.S."/>
            <person name="Maaroufi H."/>
            <person name="Boyle B."/>
            <person name="Laroche J."/>
            <person name="Dewar K."/>
            <person name="Juretic N."/>
            <person name="Blackburn G."/>
            <person name="Nisole A."/>
            <person name="Brunet B."/>
            <person name="Brandao M."/>
            <person name="Lumley L."/>
            <person name="Duan J."/>
            <person name="Quan G."/>
            <person name="Lucarotti C.J."/>
            <person name="Roe A.D."/>
            <person name="Sperling F.A.H."/>
            <person name="Levesque R.C."/>
            <person name="Cusson M."/>
        </authorList>
    </citation>
    <scope>NUCLEOTIDE SEQUENCE [LARGE SCALE GENOMIC DNA]</scope>
    <source>
        <strain evidence="1">Glfc:IPQL:Cfum</strain>
    </source>
</reference>
<organism evidence="1 2">
    <name type="scientific">Choristoneura fumiferana</name>
    <name type="common">Spruce budworm moth</name>
    <name type="synonym">Archips fumiferana</name>
    <dbReference type="NCBI Taxonomy" id="7141"/>
    <lineage>
        <taxon>Eukaryota</taxon>
        <taxon>Metazoa</taxon>
        <taxon>Ecdysozoa</taxon>
        <taxon>Arthropoda</taxon>
        <taxon>Hexapoda</taxon>
        <taxon>Insecta</taxon>
        <taxon>Pterygota</taxon>
        <taxon>Neoptera</taxon>
        <taxon>Endopterygota</taxon>
        <taxon>Lepidoptera</taxon>
        <taxon>Glossata</taxon>
        <taxon>Ditrysia</taxon>
        <taxon>Tortricoidea</taxon>
        <taxon>Tortricidae</taxon>
        <taxon>Tortricinae</taxon>
        <taxon>Choristoneura</taxon>
    </lineage>
</organism>
<dbReference type="EMBL" id="CM046126">
    <property type="protein sequence ID" value="KAI8426745.1"/>
    <property type="molecule type" value="Genomic_DNA"/>
</dbReference>